<evidence type="ECO:0000256" key="1">
    <source>
        <dbReference type="SAM" id="MobiDB-lite"/>
    </source>
</evidence>
<feature type="compositionally biased region" description="Polar residues" evidence="1">
    <location>
        <begin position="137"/>
        <end position="158"/>
    </location>
</feature>
<reference evidence="2 3" key="1">
    <citation type="submission" date="2024-05" db="EMBL/GenBank/DDBJ databases">
        <authorList>
            <person name="Kim H.-Y."/>
            <person name="Kim E."/>
            <person name="Cai Y."/>
            <person name="Yang S.-M."/>
            <person name="Lee W."/>
        </authorList>
    </citation>
    <scope>NUCLEOTIDE SEQUENCE [LARGE SCALE GENOMIC DNA]</scope>
    <source>
        <strain evidence="2 3">FBL11</strain>
    </source>
</reference>
<accession>A0ABU9XB21</accession>
<keyword evidence="3" id="KW-1185">Reference proteome</keyword>
<comment type="caution">
    <text evidence="2">The sequence shown here is derived from an EMBL/GenBank/DDBJ whole genome shotgun (WGS) entry which is preliminary data.</text>
</comment>
<proteinExistence type="predicted"/>
<dbReference type="RefSeq" id="WP_299221715.1">
    <property type="nucleotide sequence ID" value="NZ_JBDGHN010000010.1"/>
</dbReference>
<feature type="region of interest" description="Disordered" evidence="1">
    <location>
        <begin position="130"/>
        <end position="181"/>
    </location>
</feature>
<organism evidence="2 3">
    <name type="scientific">Psychrobacter saeujeotis</name>
    <dbReference type="NCBI Taxonomy" id="3143436"/>
    <lineage>
        <taxon>Bacteria</taxon>
        <taxon>Pseudomonadati</taxon>
        <taxon>Pseudomonadota</taxon>
        <taxon>Gammaproteobacteria</taxon>
        <taxon>Moraxellales</taxon>
        <taxon>Moraxellaceae</taxon>
        <taxon>Psychrobacter</taxon>
    </lineage>
</organism>
<sequence>MFFQSRAFLTYDVSPRLPQASLYGRQSVDACDYAIVVIGDSYGTTQNLGVSQMHLSYLSARAKLKPMFVLVKSQTRSVDVGRQLHDFTRLVEQQVEDIYYYDDNTNIDELLKIAYDNITAKLNEVPSRTTIDRSTKDSITQSHVTPRDFGSTSSTFTKVSRKPRDDDNLDSQSDESIDATDNITQSVDLSEKFDMQYSAQAYEGGNLTDITMSTSLTWEQILHALARMPGTFSNHGLQGCLNRLITIKADKDIKKMMPNVHAVSRCQIAQNDLNKLQSLLVAANWIQLTASGAKTSQELWKMTFYAKKIYKDSNM</sequence>
<protein>
    <submittedName>
        <fullName evidence="2">DUF4062 domain-containing protein</fullName>
    </submittedName>
</protein>
<evidence type="ECO:0000313" key="3">
    <source>
        <dbReference type="Proteomes" id="UP001461960"/>
    </source>
</evidence>
<feature type="compositionally biased region" description="Acidic residues" evidence="1">
    <location>
        <begin position="167"/>
        <end position="178"/>
    </location>
</feature>
<evidence type="ECO:0000313" key="2">
    <source>
        <dbReference type="EMBL" id="MEN2752606.1"/>
    </source>
</evidence>
<name>A0ABU9XB21_9GAMM</name>
<dbReference type="EMBL" id="JBDGHN010000010">
    <property type="protein sequence ID" value="MEN2752606.1"/>
    <property type="molecule type" value="Genomic_DNA"/>
</dbReference>
<dbReference type="Proteomes" id="UP001461960">
    <property type="component" value="Unassembled WGS sequence"/>
</dbReference>
<gene>
    <name evidence="2" type="ORF">AAIR29_13290</name>
</gene>